<feature type="region of interest" description="Disordered" evidence="1">
    <location>
        <begin position="83"/>
        <end position="304"/>
    </location>
</feature>
<dbReference type="Proteomes" id="UP000504631">
    <property type="component" value="Unplaced"/>
</dbReference>
<accession>A0A6J3KEY8</accession>
<dbReference type="InterPro" id="IPR036388">
    <property type="entry name" value="WH-like_DNA-bd_sf"/>
</dbReference>
<feature type="compositionally biased region" description="Basic residues" evidence="1">
    <location>
        <begin position="120"/>
        <end position="146"/>
    </location>
</feature>
<reference evidence="4" key="1">
    <citation type="submission" date="2025-08" db="UniProtKB">
        <authorList>
            <consortium name="RefSeq"/>
        </authorList>
    </citation>
    <scope>IDENTIFICATION</scope>
    <source>
        <tissue evidence="4">Muscle</tissue>
    </source>
</reference>
<name>A0A6J3KEY8_9HYME</name>
<dbReference type="GeneID" id="117234392"/>
<evidence type="ECO:0000313" key="4">
    <source>
        <dbReference type="RefSeq" id="XP_033351435.1"/>
    </source>
</evidence>
<organism evidence="3 4">
    <name type="scientific">Bombus vosnesenskii</name>
    <dbReference type="NCBI Taxonomy" id="207650"/>
    <lineage>
        <taxon>Eukaryota</taxon>
        <taxon>Metazoa</taxon>
        <taxon>Ecdysozoa</taxon>
        <taxon>Arthropoda</taxon>
        <taxon>Hexapoda</taxon>
        <taxon>Insecta</taxon>
        <taxon>Pterygota</taxon>
        <taxon>Neoptera</taxon>
        <taxon>Endopterygota</taxon>
        <taxon>Hymenoptera</taxon>
        <taxon>Apocrita</taxon>
        <taxon>Aculeata</taxon>
        <taxon>Apoidea</taxon>
        <taxon>Anthophila</taxon>
        <taxon>Apidae</taxon>
        <taxon>Bombus</taxon>
        <taxon>Pyrobombus</taxon>
    </lineage>
</organism>
<proteinExistence type="predicted"/>
<evidence type="ECO:0000256" key="1">
    <source>
        <dbReference type="SAM" id="MobiDB-lite"/>
    </source>
</evidence>
<feature type="compositionally biased region" description="Acidic residues" evidence="1">
    <location>
        <begin position="279"/>
        <end position="295"/>
    </location>
</feature>
<feature type="compositionally biased region" description="Polar residues" evidence="1">
    <location>
        <begin position="94"/>
        <end position="110"/>
    </location>
</feature>
<dbReference type="InterPro" id="IPR005818">
    <property type="entry name" value="Histone_H1/H5_H15"/>
</dbReference>
<dbReference type="RefSeq" id="XP_033351435.1">
    <property type="nucleotide sequence ID" value="XM_033495544.1"/>
</dbReference>
<dbReference type="SUPFAM" id="SSF46785">
    <property type="entry name" value="Winged helix' DNA-binding domain"/>
    <property type="match status" value="1"/>
</dbReference>
<gene>
    <name evidence="4" type="primary">LOC117234392</name>
</gene>
<dbReference type="GO" id="GO:0000786">
    <property type="term" value="C:nucleosome"/>
    <property type="evidence" value="ECO:0007669"/>
    <property type="project" value="InterPro"/>
</dbReference>
<feature type="compositionally biased region" description="Basic residues" evidence="1">
    <location>
        <begin position="241"/>
        <end position="252"/>
    </location>
</feature>
<keyword evidence="3" id="KW-1185">Reference proteome</keyword>
<sequence length="304" mass="34964">MVYASNPRLMNRVLDAVVHLCEGKGSTARDVLDFLRQTSKGPPRNLTMQVHRALKHAVNAGLLRHRSGRYKAVFTLNPAPIKQSVKENNEQRSADGTNISDIQQTSSRSQSNDEEENREKRRRPRGEKRRRRSDSQKRRKRRSRSRKRDEPKHIGEIRKLKYKEKGESVRSPRHKISNSRLEADIGNTSGSPNRKRTKTKRRDPSNYSDLSDCSEYEDRKAKARRRNSMCPESSHDGFGKQYRRSISRHHSPQKQQSQQLNMKYSNDDNEASKLNANEEGNDEADQEGGKEEEEPNNSGSGSTL</sequence>
<dbReference type="GO" id="GO:0006334">
    <property type="term" value="P:nucleosome assembly"/>
    <property type="evidence" value="ECO:0007669"/>
    <property type="project" value="InterPro"/>
</dbReference>
<feature type="compositionally biased region" description="Polar residues" evidence="1">
    <location>
        <begin position="253"/>
        <end position="264"/>
    </location>
</feature>
<evidence type="ECO:0000313" key="3">
    <source>
        <dbReference type="Proteomes" id="UP000504631"/>
    </source>
</evidence>
<protein>
    <submittedName>
        <fullName evidence="4">Luc7-like protein 3</fullName>
    </submittedName>
</protein>
<dbReference type="KEGG" id="bvk:117234392"/>
<feature type="domain" description="H15" evidence="2">
    <location>
        <begin position="5"/>
        <end position="74"/>
    </location>
</feature>
<dbReference type="AlphaFoldDB" id="A0A6J3KEY8"/>
<feature type="compositionally biased region" description="Basic and acidic residues" evidence="1">
    <location>
        <begin position="147"/>
        <end position="170"/>
    </location>
</feature>
<feature type="compositionally biased region" description="Basic and acidic residues" evidence="1">
    <location>
        <begin position="84"/>
        <end position="93"/>
    </location>
</feature>
<dbReference type="Gene3D" id="1.10.10.10">
    <property type="entry name" value="Winged helix-like DNA-binding domain superfamily/Winged helix DNA-binding domain"/>
    <property type="match status" value="1"/>
</dbReference>
<dbReference type="PROSITE" id="PS51504">
    <property type="entry name" value="H15"/>
    <property type="match status" value="1"/>
</dbReference>
<evidence type="ECO:0000259" key="2">
    <source>
        <dbReference type="PROSITE" id="PS51504"/>
    </source>
</evidence>
<dbReference type="GO" id="GO:0003677">
    <property type="term" value="F:DNA binding"/>
    <property type="evidence" value="ECO:0007669"/>
    <property type="project" value="InterPro"/>
</dbReference>
<dbReference type="InterPro" id="IPR036390">
    <property type="entry name" value="WH_DNA-bd_sf"/>
</dbReference>